<accession>A0A5D3B0D7</accession>
<name>A0A5D3B0D7_9TREE</name>
<dbReference type="SUPFAM" id="SSF53335">
    <property type="entry name" value="S-adenosyl-L-methionine-dependent methyltransferases"/>
    <property type="match status" value="1"/>
</dbReference>
<feature type="transmembrane region" description="Helical" evidence="2">
    <location>
        <begin position="303"/>
        <end position="324"/>
    </location>
</feature>
<feature type="transmembrane region" description="Helical" evidence="2">
    <location>
        <begin position="197"/>
        <end position="217"/>
    </location>
</feature>
<reference evidence="3 4" key="1">
    <citation type="submission" date="2017-05" db="EMBL/GenBank/DDBJ databases">
        <title>The Genome Sequence of Tsuchiyaea wingfieldii DSM 27421.</title>
        <authorList>
            <person name="Cuomo C."/>
            <person name="Passer A."/>
            <person name="Billmyre B."/>
            <person name="Heitman J."/>
        </authorList>
    </citation>
    <scope>NUCLEOTIDE SEQUENCE [LARGE SCALE GENOMIC DNA]</scope>
    <source>
        <strain evidence="3 4">DSM 27421</strain>
    </source>
</reference>
<feature type="transmembrane region" description="Helical" evidence="2">
    <location>
        <begin position="383"/>
        <end position="403"/>
    </location>
</feature>
<evidence type="ECO:0000313" key="3">
    <source>
        <dbReference type="EMBL" id="TYJ55991.1"/>
    </source>
</evidence>
<dbReference type="InterPro" id="IPR029063">
    <property type="entry name" value="SAM-dependent_MTases_sf"/>
</dbReference>
<dbReference type="AlphaFoldDB" id="A0A5D3B0D7"/>
<keyword evidence="2" id="KW-0812">Transmembrane</keyword>
<evidence type="ECO:0000313" key="4">
    <source>
        <dbReference type="Proteomes" id="UP000322245"/>
    </source>
</evidence>
<dbReference type="Gene3D" id="3.40.50.150">
    <property type="entry name" value="Vaccinia Virus protein VP39"/>
    <property type="match status" value="1"/>
</dbReference>
<feature type="compositionally biased region" description="Polar residues" evidence="1">
    <location>
        <begin position="19"/>
        <end position="36"/>
    </location>
</feature>
<dbReference type="Proteomes" id="UP000322245">
    <property type="component" value="Unassembled WGS sequence"/>
</dbReference>
<feature type="transmembrane region" description="Helical" evidence="2">
    <location>
        <begin position="344"/>
        <end position="362"/>
    </location>
</feature>
<keyword evidence="2" id="KW-1133">Transmembrane helix</keyword>
<feature type="region of interest" description="Disordered" evidence="1">
    <location>
        <begin position="1"/>
        <end position="133"/>
    </location>
</feature>
<proteinExistence type="predicted"/>
<feature type="transmembrane region" description="Helical" evidence="2">
    <location>
        <begin position="263"/>
        <end position="282"/>
    </location>
</feature>
<evidence type="ECO:0000256" key="1">
    <source>
        <dbReference type="SAM" id="MobiDB-lite"/>
    </source>
</evidence>
<dbReference type="EMBL" id="NIDF01000031">
    <property type="protein sequence ID" value="TYJ55991.1"/>
    <property type="molecule type" value="Genomic_DNA"/>
</dbReference>
<keyword evidence="2" id="KW-0472">Membrane</keyword>
<sequence length="786" mass="86320">MSQPLDTANPPGSPLDNAPPSTAASHRSIQSALSSPESQTHSDEDESDTEDALAKADAQSGTDLEEAQSEQALDGEETDKAAGDALDSASDTQSPISINSDNSAAERTTASDDDRQGFDSADQTVEESPYIPEELGERSLDVRKSRRQWTFRQKMIRLISLYAIPVVLTIPLALSVHLNSLILTPLYNSLPLRIHQLSLHILFAIPPSLLYWAITLYRSPRDAFSGLVCFSLAAMSEDVVSVFGRRIGSLTGRLAGAEMGALMAQIIMGAGSVAGCLGFALLCFDHILPISAARTKADRVKNLLNVSLRSALYMAHLWLIENVLGRLLGSRMSSLTSNPEKSLLFISLLFTVIALIDLVQTLPISPAARKTLTKAARKLPRRALPLILFLRLPFLILVLRQQLFLRPSGSLSEPYVTARGELRILSSEMSLTGRIVVADNLKDNYRFLRCDNSILGGRWIRERNGKTEMGDTIFAVFNLQEVATLAHRSDSKESLIHTLSLTTDLQVEAEGEDEAADARPIDRALVIGLGVGISAQGFLRRGMDVDVVEIDPEVYRAATTYFDLSESRLSSSIMMDGATFISEAAALARVNVSDPDTDAETLAAMELVPRWNYVVQDCFTGGAVPGEMFTVEFWEELSELLVEDGIVAMNFVGLRRSKASKAVLVTLLSVFPQCRAFSEGFEANLGPDAITNMVVFCTKTYSPILTFRPPKPSDVHRSPLKSHVFSTFLPHEIYLDEIVTDDDFSDPELTLRRGKTEKLDIWQTETGLATWSAMQKILTPEMWLAY</sequence>
<feature type="transmembrane region" description="Helical" evidence="2">
    <location>
        <begin position="155"/>
        <end position="177"/>
    </location>
</feature>
<comment type="caution">
    <text evidence="3">The sequence shown here is derived from an EMBL/GenBank/DDBJ whole genome shotgun (WGS) entry which is preliminary data.</text>
</comment>
<keyword evidence="4" id="KW-1185">Reference proteome</keyword>
<feature type="compositionally biased region" description="Polar residues" evidence="1">
    <location>
        <begin position="89"/>
        <end position="108"/>
    </location>
</feature>
<evidence type="ECO:0000256" key="2">
    <source>
        <dbReference type="SAM" id="Phobius"/>
    </source>
</evidence>
<evidence type="ECO:0008006" key="5">
    <source>
        <dbReference type="Google" id="ProtNLM"/>
    </source>
</evidence>
<protein>
    <recommendedName>
        <fullName evidence="5">PABS domain-containing protein</fullName>
    </recommendedName>
</protein>
<feature type="transmembrane region" description="Helical" evidence="2">
    <location>
        <begin position="224"/>
        <end position="243"/>
    </location>
</feature>
<gene>
    <name evidence="3" type="ORF">B9479_003376</name>
</gene>
<feature type="compositionally biased region" description="Acidic residues" evidence="1">
    <location>
        <begin position="63"/>
        <end position="77"/>
    </location>
</feature>
<organism evidence="3 4">
    <name type="scientific">Cryptococcus floricola</name>
    <dbReference type="NCBI Taxonomy" id="2591691"/>
    <lineage>
        <taxon>Eukaryota</taxon>
        <taxon>Fungi</taxon>
        <taxon>Dikarya</taxon>
        <taxon>Basidiomycota</taxon>
        <taxon>Agaricomycotina</taxon>
        <taxon>Tremellomycetes</taxon>
        <taxon>Tremellales</taxon>
        <taxon>Cryptococcaceae</taxon>
        <taxon>Cryptococcus</taxon>
    </lineage>
</organism>